<dbReference type="AlphaFoldDB" id="A0AAJ7XI28"/>
<dbReference type="GO" id="GO:0008270">
    <property type="term" value="F:zinc ion binding"/>
    <property type="evidence" value="ECO:0007669"/>
    <property type="project" value="UniProtKB-KW"/>
</dbReference>
<feature type="domain" description="B box-type" evidence="7">
    <location>
        <begin position="145"/>
        <end position="186"/>
    </location>
</feature>
<keyword evidence="3" id="KW-0862">Zinc</keyword>
<reference evidence="9 10" key="1">
    <citation type="submission" date="2025-04" db="UniProtKB">
        <authorList>
            <consortium name="RefSeq"/>
        </authorList>
    </citation>
    <scope>IDENTIFICATION</scope>
    <source>
        <tissue evidence="9 10">Sperm</tissue>
    </source>
</reference>
<evidence type="ECO:0000256" key="1">
    <source>
        <dbReference type="ARBA" id="ARBA00022723"/>
    </source>
</evidence>
<evidence type="ECO:0000313" key="9">
    <source>
        <dbReference type="RefSeq" id="XP_032834949.1"/>
    </source>
</evidence>
<protein>
    <submittedName>
        <fullName evidence="9 10">E3 ubiquitin/ISG15 ligase TRIM25-like isoform X1</fullName>
    </submittedName>
</protein>
<dbReference type="KEGG" id="pmrn:116957101"/>
<dbReference type="Proteomes" id="UP001318040">
    <property type="component" value="Chromosome 69"/>
</dbReference>
<keyword evidence="8" id="KW-1185">Reference proteome</keyword>
<dbReference type="PROSITE" id="PS00518">
    <property type="entry name" value="ZF_RING_1"/>
    <property type="match status" value="1"/>
</dbReference>
<dbReference type="SMART" id="SM00336">
    <property type="entry name" value="BBOX"/>
    <property type="match status" value="2"/>
</dbReference>
<dbReference type="RefSeq" id="XP_032834952.1">
    <property type="nucleotide sequence ID" value="XM_032979061.1"/>
</dbReference>
<accession>A0AAJ7XI28</accession>
<evidence type="ECO:0000256" key="3">
    <source>
        <dbReference type="ARBA" id="ARBA00022833"/>
    </source>
</evidence>
<evidence type="ECO:0000259" key="7">
    <source>
        <dbReference type="PROSITE" id="PS50119"/>
    </source>
</evidence>
<dbReference type="InterPro" id="IPR001841">
    <property type="entry name" value="Znf_RING"/>
</dbReference>
<keyword evidence="5" id="KW-0175">Coiled coil</keyword>
<evidence type="ECO:0000256" key="2">
    <source>
        <dbReference type="ARBA" id="ARBA00022771"/>
    </source>
</evidence>
<gene>
    <name evidence="9 10 11 12" type="primary">LOC116957101</name>
</gene>
<evidence type="ECO:0000256" key="5">
    <source>
        <dbReference type="SAM" id="Coils"/>
    </source>
</evidence>
<evidence type="ECO:0000313" key="12">
    <source>
        <dbReference type="RefSeq" id="XP_032834952.1"/>
    </source>
</evidence>
<dbReference type="Gene3D" id="3.30.160.60">
    <property type="entry name" value="Classic Zinc Finger"/>
    <property type="match status" value="1"/>
</dbReference>
<keyword evidence="2 4" id="KW-0863">Zinc-finger</keyword>
<evidence type="ECO:0000313" key="10">
    <source>
        <dbReference type="RefSeq" id="XP_032834950.1"/>
    </source>
</evidence>
<dbReference type="GeneID" id="116957101"/>
<dbReference type="InterPro" id="IPR017907">
    <property type="entry name" value="Znf_RING_CS"/>
</dbReference>
<evidence type="ECO:0000256" key="4">
    <source>
        <dbReference type="PROSITE-ProRule" id="PRU00024"/>
    </source>
</evidence>
<dbReference type="RefSeq" id="XP_032834950.1">
    <property type="nucleotide sequence ID" value="XM_032979059.1"/>
</dbReference>
<organism evidence="8 12">
    <name type="scientific">Petromyzon marinus</name>
    <name type="common">Sea lamprey</name>
    <dbReference type="NCBI Taxonomy" id="7757"/>
    <lineage>
        <taxon>Eukaryota</taxon>
        <taxon>Metazoa</taxon>
        <taxon>Chordata</taxon>
        <taxon>Craniata</taxon>
        <taxon>Vertebrata</taxon>
        <taxon>Cyclostomata</taxon>
        <taxon>Hyperoartia</taxon>
        <taxon>Petromyzontiformes</taxon>
        <taxon>Petromyzontidae</taxon>
        <taxon>Petromyzon</taxon>
    </lineage>
</organism>
<feature type="domain" description="RING-type" evidence="6">
    <location>
        <begin position="24"/>
        <end position="64"/>
    </location>
</feature>
<dbReference type="PROSITE" id="PS50089">
    <property type="entry name" value="ZF_RING_2"/>
    <property type="match status" value="1"/>
</dbReference>
<dbReference type="RefSeq" id="XP_032834951.1">
    <property type="nucleotide sequence ID" value="XM_032979060.1"/>
</dbReference>
<dbReference type="InterPro" id="IPR013083">
    <property type="entry name" value="Znf_RING/FYVE/PHD"/>
</dbReference>
<dbReference type="InterPro" id="IPR027370">
    <property type="entry name" value="Znf-RING_euk"/>
</dbReference>
<dbReference type="PROSITE" id="PS50119">
    <property type="entry name" value="ZF_BBOX"/>
    <property type="match status" value="1"/>
</dbReference>
<dbReference type="Gene3D" id="4.10.830.40">
    <property type="match status" value="1"/>
</dbReference>
<dbReference type="RefSeq" id="XP_032834949.1">
    <property type="nucleotide sequence ID" value="XM_032979058.1"/>
</dbReference>
<dbReference type="Gene3D" id="3.30.40.10">
    <property type="entry name" value="Zinc/RING finger domain, C3HC4 (zinc finger)"/>
    <property type="match status" value="1"/>
</dbReference>
<sequence length="364" mass="40779">MSRAMGGSSSSPIAPTVASEELTCSICLGTFDCPSTLSCGHSFCMRCLEDAWEAAGSHSCPHCRAEFTQKPQLSRNVALANLVEQLNVADKVALQVPCDSCLGGNEPAVRTCPVCEMSFCEPHGKHHLQNPNFKDHELTELRANTEARKCKLHKKRLEFYCAQDERLVCTSCAIVGEHAGHKCISVEDAHEARKKPIEEKTREVEENKNEAEESVKQMEAVRKNTQEPITKTKDYIAGVFICMRKALDEEERIAFQCMELKGRELLSPIDERIAHYQREIGMLQQTATRLQVLEEEKDSLTFMQGYLEETHRTNVTKKSPPPVPPSLDPTTIYSLERVVDKFLPFIRDEDRAALGEVATADPTI</sequence>
<proteinExistence type="predicted"/>
<name>A0AAJ7XI28_PETMA</name>
<dbReference type="Pfam" id="PF13445">
    <property type="entry name" value="zf-RING_UBOX"/>
    <property type="match status" value="1"/>
</dbReference>
<dbReference type="PANTHER" id="PTHR25465">
    <property type="entry name" value="B-BOX DOMAIN CONTAINING"/>
    <property type="match status" value="1"/>
</dbReference>
<dbReference type="CDD" id="cd19769">
    <property type="entry name" value="Bbox2_TRIM16-like"/>
    <property type="match status" value="1"/>
</dbReference>
<dbReference type="SUPFAM" id="SSF57845">
    <property type="entry name" value="B-box zinc-binding domain"/>
    <property type="match status" value="1"/>
</dbReference>
<evidence type="ECO:0000313" key="8">
    <source>
        <dbReference type="Proteomes" id="UP001318040"/>
    </source>
</evidence>
<dbReference type="InterPro" id="IPR051051">
    <property type="entry name" value="E3_ubiq-ligase_TRIM/RNF"/>
</dbReference>
<dbReference type="PANTHER" id="PTHR25465:SF11">
    <property type="entry name" value="TRIPARTITE MOTIF CONTAINING 14"/>
    <property type="match status" value="1"/>
</dbReference>
<dbReference type="InterPro" id="IPR000315">
    <property type="entry name" value="Znf_B-box"/>
</dbReference>
<feature type="coiled-coil region" evidence="5">
    <location>
        <begin position="197"/>
        <end position="224"/>
    </location>
</feature>
<dbReference type="SUPFAM" id="SSF57850">
    <property type="entry name" value="RING/U-box"/>
    <property type="match status" value="1"/>
</dbReference>
<dbReference type="Pfam" id="PF00643">
    <property type="entry name" value="zf-B_box"/>
    <property type="match status" value="1"/>
</dbReference>
<evidence type="ECO:0000259" key="6">
    <source>
        <dbReference type="PROSITE" id="PS50089"/>
    </source>
</evidence>
<evidence type="ECO:0000313" key="11">
    <source>
        <dbReference type="RefSeq" id="XP_032834951.1"/>
    </source>
</evidence>
<keyword evidence="1" id="KW-0479">Metal-binding</keyword>
<dbReference type="SMART" id="SM00184">
    <property type="entry name" value="RING"/>
    <property type="match status" value="1"/>
</dbReference>